<keyword evidence="2" id="KW-1185">Reference proteome</keyword>
<dbReference type="Proteomes" id="UP001449795">
    <property type="component" value="Chromosome"/>
</dbReference>
<reference evidence="1 2" key="1">
    <citation type="submission" date="2024-04" db="EMBL/GenBank/DDBJ databases">
        <title>Complete genome sequence of Nguyenibacter vanlangesis HBCM-1154, a strain capable of nitrogen fixation, IAA production, and phosphorus solubilization isolated from sugarcane soil.</title>
        <authorList>
            <person name="MY HANH P."/>
        </authorList>
    </citation>
    <scope>NUCLEOTIDE SEQUENCE [LARGE SCALE GENOMIC DNA]</scope>
    <source>
        <strain evidence="1 2">HBCM 1154</strain>
    </source>
</reference>
<evidence type="ECO:0000313" key="1">
    <source>
        <dbReference type="EMBL" id="XAE42595.1"/>
    </source>
</evidence>
<gene>
    <name evidence="1" type="ORF">AAC691_20475</name>
</gene>
<name>A0ABZ3D4N3_9PROT</name>
<dbReference type="EMBL" id="CP152276">
    <property type="protein sequence ID" value="XAE42595.1"/>
    <property type="molecule type" value="Genomic_DNA"/>
</dbReference>
<organism evidence="1 2">
    <name type="scientific">Nguyenibacter vanlangensis</name>
    <dbReference type="NCBI Taxonomy" id="1216886"/>
    <lineage>
        <taxon>Bacteria</taxon>
        <taxon>Pseudomonadati</taxon>
        <taxon>Pseudomonadota</taxon>
        <taxon>Alphaproteobacteria</taxon>
        <taxon>Acetobacterales</taxon>
        <taxon>Acetobacteraceae</taxon>
        <taxon>Nguyenibacter</taxon>
    </lineage>
</organism>
<sequence>MTEGPKAGITAGVTAGITGGFTVGRQGSAAPVDALVNSPAGALAAPMS</sequence>
<evidence type="ECO:0000313" key="2">
    <source>
        <dbReference type="Proteomes" id="UP001449795"/>
    </source>
</evidence>
<proteinExistence type="predicted"/>
<accession>A0ABZ3D4N3</accession>
<protein>
    <submittedName>
        <fullName evidence="1">Uncharacterized protein</fullName>
    </submittedName>
</protein>
<dbReference type="RefSeq" id="WP_342628266.1">
    <property type="nucleotide sequence ID" value="NZ_CP152276.1"/>
</dbReference>